<dbReference type="GO" id="GO:0005634">
    <property type="term" value="C:nucleus"/>
    <property type="evidence" value="ECO:0007669"/>
    <property type="project" value="UniProtKB-SubCell"/>
</dbReference>
<dbReference type="EMBL" id="LT635760">
    <property type="protein sequence ID" value="SGZ55148.1"/>
    <property type="molecule type" value="Genomic_DNA"/>
</dbReference>
<keyword evidence="4 7" id="KW-0863">Zinc-finger</keyword>
<evidence type="ECO:0000256" key="4">
    <source>
        <dbReference type="ARBA" id="ARBA00022771"/>
    </source>
</evidence>
<reference evidence="9 10" key="1">
    <citation type="submission" date="2016-10" db="EMBL/GenBank/DDBJ databases">
        <authorList>
            <person name="de Groot N.N."/>
        </authorList>
    </citation>
    <scope>NUCLEOTIDE SEQUENCE [LARGE SCALE GENOMIC DNA]</scope>
    <source>
        <strain evidence="9 10">CBS 141442</strain>
    </source>
</reference>
<keyword evidence="3" id="KW-0677">Repeat</keyword>
<feature type="domain" description="C2H2-type" evidence="8">
    <location>
        <begin position="326"/>
        <end position="353"/>
    </location>
</feature>
<evidence type="ECO:0000256" key="1">
    <source>
        <dbReference type="ARBA" id="ARBA00004123"/>
    </source>
</evidence>
<dbReference type="FunFam" id="3.30.160.60:FF:000110">
    <property type="entry name" value="Zinc finger protein-like"/>
    <property type="match status" value="1"/>
</dbReference>
<dbReference type="SUPFAM" id="SSF57667">
    <property type="entry name" value="beta-beta-alpha zinc fingers"/>
    <property type="match status" value="1"/>
</dbReference>
<evidence type="ECO:0000259" key="8">
    <source>
        <dbReference type="PROSITE" id="PS50157"/>
    </source>
</evidence>
<dbReference type="GO" id="GO:0000978">
    <property type="term" value="F:RNA polymerase II cis-regulatory region sequence-specific DNA binding"/>
    <property type="evidence" value="ECO:0007669"/>
    <property type="project" value="TreeGrafter"/>
</dbReference>
<dbReference type="GO" id="GO:0000981">
    <property type="term" value="F:DNA-binding transcription factor activity, RNA polymerase II-specific"/>
    <property type="evidence" value="ECO:0007669"/>
    <property type="project" value="TreeGrafter"/>
</dbReference>
<evidence type="ECO:0000256" key="2">
    <source>
        <dbReference type="ARBA" id="ARBA00022723"/>
    </source>
</evidence>
<organism evidence="9 10">
    <name type="scientific">Sungouiella intermedia</name>
    <dbReference type="NCBI Taxonomy" id="45354"/>
    <lineage>
        <taxon>Eukaryota</taxon>
        <taxon>Fungi</taxon>
        <taxon>Dikarya</taxon>
        <taxon>Ascomycota</taxon>
        <taxon>Saccharomycotina</taxon>
        <taxon>Pichiomycetes</taxon>
        <taxon>Metschnikowiaceae</taxon>
        <taxon>Sungouiella</taxon>
    </lineage>
</organism>
<dbReference type="InterPro" id="IPR051643">
    <property type="entry name" value="Transcr_Reg_ZincFinger"/>
</dbReference>
<dbReference type="Proteomes" id="UP000182334">
    <property type="component" value="Chromosome V"/>
</dbReference>
<dbReference type="Pfam" id="PF00096">
    <property type="entry name" value="zf-C2H2"/>
    <property type="match status" value="1"/>
</dbReference>
<dbReference type="AlphaFoldDB" id="A0A1L0DF33"/>
<dbReference type="InterPro" id="IPR036236">
    <property type="entry name" value="Znf_C2H2_sf"/>
</dbReference>
<accession>A0A1L0DF33</accession>
<evidence type="ECO:0000256" key="7">
    <source>
        <dbReference type="PROSITE-ProRule" id="PRU00042"/>
    </source>
</evidence>
<keyword evidence="6" id="KW-0539">Nucleus</keyword>
<comment type="subcellular location">
    <subcellularLocation>
        <location evidence="1">Nucleus</location>
    </subcellularLocation>
</comment>
<keyword evidence="5" id="KW-0862">Zinc</keyword>
<dbReference type="PROSITE" id="PS50157">
    <property type="entry name" value="ZINC_FINGER_C2H2_2"/>
    <property type="match status" value="1"/>
</dbReference>
<dbReference type="PANTHER" id="PTHR24396:SF19">
    <property type="entry name" value="FI01119P"/>
    <property type="match status" value="1"/>
</dbReference>
<dbReference type="STRING" id="45354.A0A1L0DF33"/>
<dbReference type="InterPro" id="IPR013087">
    <property type="entry name" value="Znf_C2H2_type"/>
</dbReference>
<gene>
    <name evidence="9" type="ORF">SAMEA4029010_CIC11G00000000524</name>
</gene>
<evidence type="ECO:0000256" key="5">
    <source>
        <dbReference type="ARBA" id="ARBA00022833"/>
    </source>
</evidence>
<keyword evidence="10" id="KW-1185">Reference proteome</keyword>
<dbReference type="PROSITE" id="PS00028">
    <property type="entry name" value="ZINC_FINGER_C2H2_1"/>
    <property type="match status" value="1"/>
</dbReference>
<evidence type="ECO:0000313" key="10">
    <source>
        <dbReference type="Proteomes" id="UP000182334"/>
    </source>
</evidence>
<keyword evidence="2" id="KW-0479">Metal-binding</keyword>
<evidence type="ECO:0000256" key="6">
    <source>
        <dbReference type="ARBA" id="ARBA00023242"/>
    </source>
</evidence>
<dbReference type="Gene3D" id="3.30.160.60">
    <property type="entry name" value="Classic Zinc Finger"/>
    <property type="match status" value="1"/>
</dbReference>
<evidence type="ECO:0000313" key="9">
    <source>
        <dbReference type="EMBL" id="SGZ55148.1"/>
    </source>
</evidence>
<evidence type="ECO:0000256" key="3">
    <source>
        <dbReference type="ARBA" id="ARBA00022737"/>
    </source>
</evidence>
<dbReference type="GO" id="GO:0008270">
    <property type="term" value="F:zinc ion binding"/>
    <property type="evidence" value="ECO:0007669"/>
    <property type="project" value="UniProtKB-KW"/>
</dbReference>
<proteinExistence type="predicted"/>
<name>A0A1L0DF33_9ASCO</name>
<dbReference type="OrthoDB" id="9439903at2759"/>
<dbReference type="SMART" id="SM00355">
    <property type="entry name" value="ZnF_C2H2"/>
    <property type="match status" value="1"/>
</dbReference>
<protein>
    <submittedName>
        <fullName evidence="9">CIC11C00000000524</fullName>
    </submittedName>
</protein>
<sequence>MLTIGLHFPRSTGLLTAPVDPYLLCRQFDYRQFVKMIQNLILSVTNYKSKLTVEVKRPCLQLFPEMALLDIVALTNSRLAGPVACAADDLELSLVDGPDQIEFFDNYFMESVPTRERFHNHPEAFPGNEYGPAESHYPSGYDVATFNDFSPTTSMSLLQPLSLLSSFHYEHPNGRAFAMNAKQQPPFVQIQYAANMVAPQMNSYFNDFNQPMMGREGSSVYGSSSESYASPLDEMFFKAPPSEGSAVVVNNNVEDAPLSRKRKYKGSSPLAPRDLFVSEMAYQEKDSAIENSELELPCNLKFEPSKKVRLNSFAKVKCEEEERKEYVCKECDASFKVKSYLTRHMRKHNNAKAFVCPFFEESELECGAKNATKCHPTGGFSRRDTYKTHLKALHFIYPPGTKSSDRNSIGGRCAGCFEFFDSNADWLKNHIEGGACKGTVGFEGVKVKLEGV</sequence>
<dbReference type="PANTHER" id="PTHR24396">
    <property type="entry name" value="ZINC FINGER PROTEIN"/>
    <property type="match status" value="1"/>
</dbReference>